<name>A0ABV2LR58_9FLAO</name>
<organism evidence="2 3">
    <name type="scientific">Moheibacter stercoris</name>
    <dbReference type="NCBI Taxonomy" id="1628251"/>
    <lineage>
        <taxon>Bacteria</taxon>
        <taxon>Pseudomonadati</taxon>
        <taxon>Bacteroidota</taxon>
        <taxon>Flavobacteriia</taxon>
        <taxon>Flavobacteriales</taxon>
        <taxon>Weeksellaceae</taxon>
        <taxon>Moheibacter</taxon>
    </lineage>
</organism>
<reference evidence="2 3" key="1">
    <citation type="submission" date="2024-06" db="EMBL/GenBank/DDBJ databases">
        <title>Genomic Encyclopedia of Type Strains, Phase IV (KMG-IV): sequencing the most valuable type-strain genomes for metagenomic binning, comparative biology and taxonomic classification.</title>
        <authorList>
            <person name="Goeker M."/>
        </authorList>
    </citation>
    <scope>NUCLEOTIDE SEQUENCE [LARGE SCALE GENOMIC DNA]</scope>
    <source>
        <strain evidence="2 3">DSM 29388</strain>
    </source>
</reference>
<keyword evidence="3" id="KW-1185">Reference proteome</keyword>
<dbReference type="Gene3D" id="2.60.40.1190">
    <property type="match status" value="1"/>
</dbReference>
<dbReference type="InterPro" id="IPR045670">
    <property type="entry name" value="DUF5916"/>
</dbReference>
<sequence>MSTILNFILVLSLFLMGIFGYAQDSISRKMIQVEKINERPKIDGFLDEFVWQNAPIAKNFVERTPTNGNPEPDSLRTEVKILYDDLGIYLGATMFDSEPEKILKELTERDGIGNSDFIYFLINGYNDRQQSLQFAITAGGNQYDSKITNENEDSSWNGVWYSAVQITDFGWVAEIFIPYSELRFPDKEQQVWGLNIEREVRRTRKRYVWSPVDNTKGSFAFYDGEIHGISSIDPPTRLSFQPYVSSYFTHYDGKSDITVNGGLDLKYGINDAFTLDMILVPDFGQTKFDEAVLNLSAFEVQYVEQRPFFTEGTEMFSKGNLFYSRRIGGSPSRQPLLGENEVISEYPAKIDLLNALKVSGRTDKNLGIGVFNAITEKTYAKVQNELTGETRKELIEPLANYNVFVLDQRFGQNSSISLVNTNTMREGNFRDANATGIYANITNKSNTWNFAGNLEGAWVMEDKTKFGMEGNVGVAKISGAHRYQASMFFRTKDYNIDDLGYTGPTNYMNYYLYYGYRLLKPKGFLNSMYLNFNLNYNRRIEPDLHYNSNLNFNSSFNTKEFFGFGGGFETTLFKFNEIYEPRTFGRHLVVPMFYDIWAWISTDYRKKLAIDATIDWYKYDQKGRGRLILDFAPRYRFSDRFKVFYSFHATLSDKENGFVGKSGEDIFIGVRDRNTLENSLEAQYIFNEKMALNLAFRHYFTDVTYESINTLNQDGSLTLAENYTNNHNATYNNWNVDLRFNWWFAPGSQLSLLYRNSVESYEEFSKRSFNDNFNYMFDQPQLNSFSIKISYFLDYNRMKHWFKKNPSTMDSGERISYHDLKNYGTKRI</sequence>
<dbReference type="CDD" id="cd09618">
    <property type="entry name" value="CBM9_like_2"/>
    <property type="match status" value="1"/>
</dbReference>
<protein>
    <recommendedName>
        <fullName evidence="1">DUF5916 domain-containing protein</fullName>
    </recommendedName>
</protein>
<proteinExistence type="predicted"/>
<evidence type="ECO:0000259" key="1">
    <source>
        <dbReference type="Pfam" id="PF19313"/>
    </source>
</evidence>
<feature type="domain" description="DUF5916" evidence="1">
    <location>
        <begin position="234"/>
        <end position="802"/>
    </location>
</feature>
<dbReference type="EMBL" id="JBEPMO010000002">
    <property type="protein sequence ID" value="MET3730906.1"/>
    <property type="molecule type" value="Genomic_DNA"/>
</dbReference>
<accession>A0ABV2LR58</accession>
<evidence type="ECO:0000313" key="2">
    <source>
        <dbReference type="EMBL" id="MET3730906.1"/>
    </source>
</evidence>
<comment type="caution">
    <text evidence="2">The sequence shown here is derived from an EMBL/GenBank/DDBJ whole genome shotgun (WGS) entry which is preliminary data.</text>
</comment>
<dbReference type="Pfam" id="PF19313">
    <property type="entry name" value="DUF5916"/>
    <property type="match status" value="1"/>
</dbReference>
<gene>
    <name evidence="2" type="ORF">ABID46_000465</name>
</gene>
<dbReference type="Proteomes" id="UP001549146">
    <property type="component" value="Unassembled WGS sequence"/>
</dbReference>
<dbReference type="SUPFAM" id="SSF49344">
    <property type="entry name" value="CBD9-like"/>
    <property type="match status" value="1"/>
</dbReference>
<evidence type="ECO:0000313" key="3">
    <source>
        <dbReference type="Proteomes" id="UP001549146"/>
    </source>
</evidence>
<dbReference type="RefSeq" id="WP_354506628.1">
    <property type="nucleotide sequence ID" value="NZ_JBEPMO010000002.1"/>
</dbReference>